<evidence type="ECO:0000256" key="3">
    <source>
        <dbReference type="ARBA" id="ARBA00012438"/>
    </source>
</evidence>
<feature type="transmembrane region" description="Helical" evidence="15">
    <location>
        <begin position="165"/>
        <end position="184"/>
    </location>
</feature>
<sequence>MRLKWPSPKLTIYGQITVTIVLCLIVVIVASARLERWVQQDYDVANLEALSSRISTMASVLAVASPSEREAIIEVANRANWDLSVRPIALANRFTNSSPKGSYIEWITDWLSPPDSEPVPYGGWKTFLDGRRVVSAKIGETGLLLLERLPEAFVRSDALAFGSNYLVALVTLIVTMSVFAIWTITRPLRRIAAVAMRADISSGPTLFPERGSVEIVALARALNGMQNRILGMIQARTTMLRGISHDLRTPLTRLRLRADRVGENDVKEALLADIERIDRLLGESLNYLRDSQQVEDPERVDLVSVIKTICDEFHDTGHDMTYRGPDRFILKARPLAMTRAITNLCENGTKFGTQVEVTMSVAGDFVTIDVADNGPGIPEQHRHRVTEPFYKVDTARGGADPGFGLGLSIVTEIVQAHQGRLELLDRQPTGLLARITLPIQRK</sequence>
<keyword evidence="13" id="KW-0902">Two-component regulatory system</keyword>
<dbReference type="CDD" id="cd06225">
    <property type="entry name" value="HAMP"/>
    <property type="match status" value="1"/>
</dbReference>
<feature type="domain" description="HAMP" evidence="17">
    <location>
        <begin position="182"/>
        <end position="234"/>
    </location>
</feature>
<dbReference type="SUPFAM" id="SSF47384">
    <property type="entry name" value="Homodimeric domain of signal transducing histidine kinase"/>
    <property type="match status" value="1"/>
</dbReference>
<dbReference type="CDD" id="cd00082">
    <property type="entry name" value="HisKA"/>
    <property type="match status" value="1"/>
</dbReference>
<keyword evidence="4" id="KW-1003">Cell membrane</keyword>
<keyword evidence="10" id="KW-0418">Kinase</keyword>
<dbReference type="InterPro" id="IPR036097">
    <property type="entry name" value="HisK_dim/P_sf"/>
</dbReference>
<dbReference type="SMART" id="SM00387">
    <property type="entry name" value="HATPase_c"/>
    <property type="match status" value="1"/>
</dbReference>
<keyword evidence="12 15" id="KW-1133">Transmembrane helix</keyword>
<evidence type="ECO:0000256" key="6">
    <source>
        <dbReference type="ARBA" id="ARBA00022553"/>
    </source>
</evidence>
<accession>A0A7V6U026</accession>
<evidence type="ECO:0000256" key="7">
    <source>
        <dbReference type="ARBA" id="ARBA00022679"/>
    </source>
</evidence>
<gene>
    <name evidence="18" type="ORF">GXX48_11915</name>
</gene>
<dbReference type="Pfam" id="PF00672">
    <property type="entry name" value="HAMP"/>
    <property type="match status" value="1"/>
</dbReference>
<evidence type="ECO:0000256" key="9">
    <source>
        <dbReference type="ARBA" id="ARBA00022741"/>
    </source>
</evidence>
<dbReference type="SUPFAM" id="SSF55874">
    <property type="entry name" value="ATPase domain of HSP90 chaperone/DNA topoisomerase II/histidine kinase"/>
    <property type="match status" value="1"/>
</dbReference>
<dbReference type="PRINTS" id="PR00344">
    <property type="entry name" value="BCTRLSENSOR"/>
</dbReference>
<dbReference type="InterPro" id="IPR003594">
    <property type="entry name" value="HATPase_dom"/>
</dbReference>
<comment type="subcellular location">
    <subcellularLocation>
        <location evidence="2">Cell inner membrane</location>
        <topology evidence="2">Multi-pass membrane protein</topology>
    </subcellularLocation>
</comment>
<dbReference type="InterPro" id="IPR005467">
    <property type="entry name" value="His_kinase_dom"/>
</dbReference>
<dbReference type="InterPro" id="IPR050980">
    <property type="entry name" value="2C_sensor_his_kinase"/>
</dbReference>
<evidence type="ECO:0000256" key="10">
    <source>
        <dbReference type="ARBA" id="ARBA00022777"/>
    </source>
</evidence>
<dbReference type="Gene3D" id="1.10.287.130">
    <property type="match status" value="1"/>
</dbReference>
<evidence type="ECO:0000256" key="1">
    <source>
        <dbReference type="ARBA" id="ARBA00000085"/>
    </source>
</evidence>
<evidence type="ECO:0000256" key="8">
    <source>
        <dbReference type="ARBA" id="ARBA00022692"/>
    </source>
</evidence>
<keyword evidence="7" id="KW-0808">Transferase</keyword>
<keyword evidence="6" id="KW-0597">Phosphoprotein</keyword>
<dbReference type="GO" id="GO:0000155">
    <property type="term" value="F:phosphorelay sensor kinase activity"/>
    <property type="evidence" value="ECO:0007669"/>
    <property type="project" value="InterPro"/>
</dbReference>
<dbReference type="InterPro" id="IPR003661">
    <property type="entry name" value="HisK_dim/P_dom"/>
</dbReference>
<feature type="transmembrane region" description="Helical" evidence="15">
    <location>
        <begin position="12"/>
        <end position="32"/>
    </location>
</feature>
<evidence type="ECO:0000256" key="13">
    <source>
        <dbReference type="ARBA" id="ARBA00023012"/>
    </source>
</evidence>
<reference evidence="18 19" key="1">
    <citation type="journal article" date="2020" name="Biotechnol. Biofuels">
        <title>New insights from the biogas microbiome by comprehensive genome-resolved metagenomics of nearly 1600 species originating from multiple anaerobic digesters.</title>
        <authorList>
            <person name="Campanaro S."/>
            <person name="Treu L."/>
            <person name="Rodriguez-R L.M."/>
            <person name="Kovalovszki A."/>
            <person name="Ziels R.M."/>
            <person name="Maus I."/>
            <person name="Zhu X."/>
            <person name="Kougias P.G."/>
            <person name="Basile A."/>
            <person name="Luo G."/>
            <person name="Schluter A."/>
            <person name="Konstantinidis K.T."/>
            <person name="Angelidaki I."/>
        </authorList>
    </citation>
    <scope>NUCLEOTIDE SEQUENCE [LARGE SCALE GENOMIC DNA]</scope>
    <source>
        <strain evidence="18">AS04akNAM_66</strain>
    </source>
</reference>
<evidence type="ECO:0000313" key="18">
    <source>
        <dbReference type="EMBL" id="HHV68332.1"/>
    </source>
</evidence>
<dbReference type="GO" id="GO:0005524">
    <property type="term" value="F:ATP binding"/>
    <property type="evidence" value="ECO:0007669"/>
    <property type="project" value="UniProtKB-KW"/>
</dbReference>
<dbReference type="Gene3D" id="3.30.565.10">
    <property type="entry name" value="Histidine kinase-like ATPase, C-terminal domain"/>
    <property type="match status" value="1"/>
</dbReference>
<comment type="catalytic activity">
    <reaction evidence="1">
        <text>ATP + protein L-histidine = ADP + protein N-phospho-L-histidine.</text>
        <dbReference type="EC" id="2.7.13.3"/>
    </reaction>
</comment>
<dbReference type="SMART" id="SM00388">
    <property type="entry name" value="HisKA"/>
    <property type="match status" value="1"/>
</dbReference>
<dbReference type="Proteomes" id="UP000551563">
    <property type="component" value="Unassembled WGS sequence"/>
</dbReference>
<protein>
    <recommendedName>
        <fullName evidence="3">histidine kinase</fullName>
        <ecNumber evidence="3">2.7.13.3</ecNumber>
    </recommendedName>
</protein>
<evidence type="ECO:0000256" key="2">
    <source>
        <dbReference type="ARBA" id="ARBA00004429"/>
    </source>
</evidence>
<evidence type="ECO:0000256" key="14">
    <source>
        <dbReference type="ARBA" id="ARBA00023136"/>
    </source>
</evidence>
<dbReference type="InterPro" id="IPR003660">
    <property type="entry name" value="HAMP_dom"/>
</dbReference>
<dbReference type="PANTHER" id="PTHR44936:SF5">
    <property type="entry name" value="SENSOR HISTIDINE KINASE ENVZ"/>
    <property type="match status" value="1"/>
</dbReference>
<dbReference type="PANTHER" id="PTHR44936">
    <property type="entry name" value="SENSOR PROTEIN CREC"/>
    <property type="match status" value="1"/>
</dbReference>
<dbReference type="EC" id="2.7.13.3" evidence="3"/>
<dbReference type="GO" id="GO:0005886">
    <property type="term" value="C:plasma membrane"/>
    <property type="evidence" value="ECO:0007669"/>
    <property type="project" value="UniProtKB-SubCell"/>
</dbReference>
<keyword evidence="14 15" id="KW-0472">Membrane</keyword>
<dbReference type="InterPro" id="IPR004358">
    <property type="entry name" value="Sig_transdc_His_kin-like_C"/>
</dbReference>
<evidence type="ECO:0000256" key="11">
    <source>
        <dbReference type="ARBA" id="ARBA00022840"/>
    </source>
</evidence>
<dbReference type="EMBL" id="DUMN01000342">
    <property type="protein sequence ID" value="HHV68332.1"/>
    <property type="molecule type" value="Genomic_DNA"/>
</dbReference>
<evidence type="ECO:0000259" key="16">
    <source>
        <dbReference type="PROSITE" id="PS50109"/>
    </source>
</evidence>
<organism evidence="18 19">
    <name type="scientific">Brucella intermedia</name>
    <dbReference type="NCBI Taxonomy" id="94625"/>
    <lineage>
        <taxon>Bacteria</taxon>
        <taxon>Pseudomonadati</taxon>
        <taxon>Pseudomonadota</taxon>
        <taxon>Alphaproteobacteria</taxon>
        <taxon>Hyphomicrobiales</taxon>
        <taxon>Brucellaceae</taxon>
        <taxon>Brucella/Ochrobactrum group</taxon>
        <taxon>Brucella</taxon>
    </lineage>
</organism>
<dbReference type="InterPro" id="IPR036890">
    <property type="entry name" value="HATPase_C_sf"/>
</dbReference>
<evidence type="ECO:0000256" key="5">
    <source>
        <dbReference type="ARBA" id="ARBA00022519"/>
    </source>
</evidence>
<dbReference type="PROSITE" id="PS50109">
    <property type="entry name" value="HIS_KIN"/>
    <property type="match status" value="1"/>
</dbReference>
<feature type="domain" description="Histidine kinase" evidence="16">
    <location>
        <begin position="242"/>
        <end position="441"/>
    </location>
</feature>
<proteinExistence type="predicted"/>
<keyword evidence="9" id="KW-0547">Nucleotide-binding</keyword>
<evidence type="ECO:0000256" key="15">
    <source>
        <dbReference type="SAM" id="Phobius"/>
    </source>
</evidence>
<evidence type="ECO:0000256" key="12">
    <source>
        <dbReference type="ARBA" id="ARBA00022989"/>
    </source>
</evidence>
<dbReference type="PROSITE" id="PS50885">
    <property type="entry name" value="HAMP"/>
    <property type="match status" value="1"/>
</dbReference>
<comment type="caution">
    <text evidence="18">The sequence shown here is derived from an EMBL/GenBank/DDBJ whole genome shotgun (WGS) entry which is preliminary data.</text>
</comment>
<keyword evidence="11" id="KW-0067">ATP-binding</keyword>
<dbReference type="Pfam" id="PF00512">
    <property type="entry name" value="HisKA"/>
    <property type="match status" value="1"/>
</dbReference>
<evidence type="ECO:0000259" key="17">
    <source>
        <dbReference type="PROSITE" id="PS50885"/>
    </source>
</evidence>
<dbReference type="Pfam" id="PF02518">
    <property type="entry name" value="HATPase_c"/>
    <property type="match status" value="1"/>
</dbReference>
<dbReference type="AlphaFoldDB" id="A0A7V6U026"/>
<evidence type="ECO:0000256" key="4">
    <source>
        <dbReference type="ARBA" id="ARBA00022475"/>
    </source>
</evidence>
<keyword evidence="5" id="KW-0997">Cell inner membrane</keyword>
<keyword evidence="8 15" id="KW-0812">Transmembrane</keyword>
<name>A0A7V6U026_9HYPH</name>
<evidence type="ECO:0000313" key="19">
    <source>
        <dbReference type="Proteomes" id="UP000551563"/>
    </source>
</evidence>